<dbReference type="PROSITE" id="PS51194">
    <property type="entry name" value="HELICASE_CTER"/>
    <property type="match status" value="1"/>
</dbReference>
<dbReference type="CDD" id="cd18804">
    <property type="entry name" value="SF2_C_priA"/>
    <property type="match status" value="1"/>
</dbReference>
<dbReference type="GO" id="GO:0005524">
    <property type="term" value="F:ATP binding"/>
    <property type="evidence" value="ECO:0007669"/>
    <property type="project" value="UniProtKB-UniRule"/>
</dbReference>
<comment type="caution">
    <text evidence="15">The sequence shown here is derived from an EMBL/GenBank/DDBJ whole genome shotgun (WGS) entry which is preliminary data.</text>
</comment>
<evidence type="ECO:0000256" key="8">
    <source>
        <dbReference type="ARBA" id="ARBA00022840"/>
    </source>
</evidence>
<evidence type="ECO:0000259" key="14">
    <source>
        <dbReference type="PROSITE" id="PS51194"/>
    </source>
</evidence>
<feature type="binding site" evidence="12">
    <location>
        <position position="576"/>
    </location>
    <ligand>
        <name>Zn(2+)</name>
        <dbReference type="ChEBI" id="CHEBI:29105"/>
        <label>1</label>
    </ligand>
</feature>
<evidence type="ECO:0000313" key="15">
    <source>
        <dbReference type="EMBL" id="POY35511.1"/>
    </source>
</evidence>
<evidence type="ECO:0000313" key="16">
    <source>
        <dbReference type="Proteomes" id="UP000236893"/>
    </source>
</evidence>
<evidence type="ECO:0000256" key="10">
    <source>
        <dbReference type="ARBA" id="ARBA00023235"/>
    </source>
</evidence>
<dbReference type="Gene3D" id="3.40.1440.60">
    <property type="entry name" value="PriA, 3(prime) DNA-binding domain"/>
    <property type="match status" value="1"/>
</dbReference>
<evidence type="ECO:0000256" key="12">
    <source>
        <dbReference type="HAMAP-Rule" id="MF_00983"/>
    </source>
</evidence>
<keyword evidence="8 12" id="KW-0067">ATP-binding</keyword>
<dbReference type="GO" id="GO:0003677">
    <property type="term" value="F:DNA binding"/>
    <property type="evidence" value="ECO:0007669"/>
    <property type="project" value="UniProtKB-UniRule"/>
</dbReference>
<feature type="binding site" evidence="12">
    <location>
        <position position="560"/>
    </location>
    <ligand>
        <name>Zn(2+)</name>
        <dbReference type="ChEBI" id="CHEBI:29105"/>
        <label>2</label>
    </ligand>
</feature>
<dbReference type="NCBIfam" id="TIGR00595">
    <property type="entry name" value="priA"/>
    <property type="match status" value="1"/>
</dbReference>
<evidence type="ECO:0000256" key="11">
    <source>
        <dbReference type="ARBA" id="ARBA00048988"/>
    </source>
</evidence>
<comment type="function">
    <text evidence="12">Initiates the restart of stalled replication forks, which reloads the replicative helicase on sites other than the origin of replication. Recognizes and binds to abandoned replication forks and remodels them to uncover a helicase loading site. Promotes assembly of the primosome at these replication forks.</text>
</comment>
<dbReference type="Pfam" id="PF18319">
    <property type="entry name" value="Zn_ribbon_PriA"/>
    <property type="match status" value="1"/>
</dbReference>
<comment type="catalytic activity">
    <reaction evidence="11 12">
        <text>ATP + H2O = ADP + phosphate + H(+)</text>
        <dbReference type="Rhea" id="RHEA:13065"/>
        <dbReference type="ChEBI" id="CHEBI:15377"/>
        <dbReference type="ChEBI" id="CHEBI:15378"/>
        <dbReference type="ChEBI" id="CHEBI:30616"/>
        <dbReference type="ChEBI" id="CHEBI:43474"/>
        <dbReference type="ChEBI" id="CHEBI:456216"/>
        <dbReference type="EC" id="5.6.2.4"/>
    </reaction>
</comment>
<dbReference type="GO" id="GO:0043138">
    <property type="term" value="F:3'-5' DNA helicase activity"/>
    <property type="evidence" value="ECO:0007669"/>
    <property type="project" value="UniProtKB-EC"/>
</dbReference>
<keyword evidence="6 12" id="KW-0347">Helicase</keyword>
<evidence type="ECO:0000256" key="4">
    <source>
        <dbReference type="ARBA" id="ARBA00022741"/>
    </source>
</evidence>
<keyword evidence="3 12" id="KW-0479">Metal-binding</keyword>
<dbReference type="OrthoDB" id="9759544at2"/>
<comment type="similarity">
    <text evidence="12">Belongs to the helicase family. PriA subfamily.</text>
</comment>
<keyword evidence="5 12" id="KW-0378">Hydrolase</keyword>
<keyword evidence="9 12" id="KW-0238">DNA-binding</keyword>
<dbReference type="GO" id="GO:0006302">
    <property type="term" value="P:double-strand break repair"/>
    <property type="evidence" value="ECO:0007669"/>
    <property type="project" value="InterPro"/>
</dbReference>
<dbReference type="EC" id="5.6.2.4" evidence="12"/>
<dbReference type="Proteomes" id="UP000236893">
    <property type="component" value="Unassembled WGS sequence"/>
</dbReference>
<keyword evidence="16" id="KW-1185">Reference proteome</keyword>
<dbReference type="InterPro" id="IPR027417">
    <property type="entry name" value="P-loop_NTPase"/>
</dbReference>
<comment type="catalytic activity">
    <reaction evidence="12">
        <text>Couples ATP hydrolysis with the unwinding of duplex DNA by translocating in the 3'-5' direction.</text>
        <dbReference type="EC" id="5.6.2.4"/>
    </reaction>
</comment>
<evidence type="ECO:0000256" key="1">
    <source>
        <dbReference type="ARBA" id="ARBA00022515"/>
    </source>
</evidence>
<feature type="binding site" evidence="12">
    <location>
        <position position="533"/>
    </location>
    <ligand>
        <name>Zn(2+)</name>
        <dbReference type="ChEBI" id="CHEBI:29105"/>
        <label>1</label>
    </ligand>
</feature>
<dbReference type="InterPro" id="IPR011545">
    <property type="entry name" value="DEAD/DEAH_box_helicase_dom"/>
</dbReference>
<dbReference type="InterPro" id="IPR001650">
    <property type="entry name" value="Helicase_C-like"/>
</dbReference>
<evidence type="ECO:0000256" key="3">
    <source>
        <dbReference type="ARBA" id="ARBA00022723"/>
    </source>
</evidence>
<keyword evidence="4 12" id="KW-0547">Nucleotide-binding</keyword>
<dbReference type="Pfam" id="PF17764">
    <property type="entry name" value="PriA_3primeBD"/>
    <property type="match status" value="1"/>
</dbReference>
<feature type="binding site" evidence="12">
    <location>
        <position position="545"/>
    </location>
    <ligand>
        <name>Zn(2+)</name>
        <dbReference type="ChEBI" id="CHEBI:29105"/>
        <label>2</label>
    </ligand>
</feature>
<keyword evidence="7 12" id="KW-0862">Zinc</keyword>
<feature type="domain" description="Helicase C-terminal" evidence="14">
    <location>
        <begin position="565"/>
        <end position="723"/>
    </location>
</feature>
<dbReference type="InterPro" id="IPR005259">
    <property type="entry name" value="PriA"/>
</dbReference>
<feature type="binding site" evidence="12">
    <location>
        <position position="563"/>
    </location>
    <ligand>
        <name>Zn(2+)</name>
        <dbReference type="ChEBI" id="CHEBI:29105"/>
        <label>2</label>
    </ligand>
</feature>
<feature type="domain" description="Helicase ATP-binding" evidence="13">
    <location>
        <begin position="303"/>
        <end position="470"/>
    </location>
</feature>
<dbReference type="EMBL" id="PQVF01000011">
    <property type="protein sequence ID" value="POY35511.1"/>
    <property type="molecule type" value="Genomic_DNA"/>
</dbReference>
<evidence type="ECO:0000256" key="5">
    <source>
        <dbReference type="ARBA" id="ARBA00022801"/>
    </source>
</evidence>
<dbReference type="FunFam" id="3.40.1440.60:FF:000001">
    <property type="entry name" value="Primosomal protein N"/>
    <property type="match status" value="1"/>
</dbReference>
<dbReference type="InterPro" id="IPR041236">
    <property type="entry name" value="PriA_C"/>
</dbReference>
<evidence type="ECO:0000256" key="9">
    <source>
        <dbReference type="ARBA" id="ARBA00023125"/>
    </source>
</evidence>
<dbReference type="InterPro" id="IPR014001">
    <property type="entry name" value="Helicase_ATP-bd"/>
</dbReference>
<dbReference type="HAMAP" id="MF_00983">
    <property type="entry name" value="PriA"/>
    <property type="match status" value="1"/>
</dbReference>
<keyword evidence="1 12" id="KW-0639">Primosome</keyword>
<evidence type="ECO:0000256" key="7">
    <source>
        <dbReference type="ARBA" id="ARBA00022833"/>
    </source>
</evidence>
<dbReference type="GO" id="GO:1990077">
    <property type="term" value="C:primosome complex"/>
    <property type="evidence" value="ECO:0007669"/>
    <property type="project" value="UniProtKB-UniRule"/>
</dbReference>
<dbReference type="GO" id="GO:0006270">
    <property type="term" value="P:DNA replication initiation"/>
    <property type="evidence" value="ECO:0007669"/>
    <property type="project" value="TreeGrafter"/>
</dbReference>
<feature type="binding site" evidence="12">
    <location>
        <position position="573"/>
    </location>
    <ligand>
        <name>Zn(2+)</name>
        <dbReference type="ChEBI" id="CHEBI:29105"/>
        <label>1</label>
    </ligand>
</feature>
<dbReference type="Gene3D" id="3.40.50.300">
    <property type="entry name" value="P-loop containing nucleotide triphosphate hydrolases"/>
    <property type="match status" value="2"/>
</dbReference>
<dbReference type="InterPro" id="IPR041222">
    <property type="entry name" value="PriA_3primeBD"/>
</dbReference>
<organism evidence="15 16">
    <name type="scientific">Solitalea longa</name>
    <dbReference type="NCBI Taxonomy" id="2079460"/>
    <lineage>
        <taxon>Bacteria</taxon>
        <taxon>Pseudomonadati</taxon>
        <taxon>Bacteroidota</taxon>
        <taxon>Sphingobacteriia</taxon>
        <taxon>Sphingobacteriales</taxon>
        <taxon>Sphingobacteriaceae</taxon>
        <taxon>Solitalea</taxon>
    </lineage>
</organism>
<evidence type="ECO:0000259" key="13">
    <source>
        <dbReference type="PROSITE" id="PS51192"/>
    </source>
</evidence>
<accession>A0A2S4ZYV2</accession>
<protein>
    <recommendedName>
        <fullName evidence="12">Replication restart protein PriA</fullName>
    </recommendedName>
    <alternativeName>
        <fullName evidence="12">ATP-dependent DNA helicase PriA</fullName>
        <ecNumber evidence="12">5.6.2.4</ecNumber>
    </alternativeName>
    <alternativeName>
        <fullName evidence="12">DNA 3'-5' helicase PriA</fullName>
    </alternativeName>
</protein>
<dbReference type="PANTHER" id="PTHR30580:SF0">
    <property type="entry name" value="PRIMOSOMAL PROTEIN N"/>
    <property type="match status" value="1"/>
</dbReference>
<dbReference type="GO" id="GO:0008270">
    <property type="term" value="F:zinc ion binding"/>
    <property type="evidence" value="ECO:0007669"/>
    <property type="project" value="UniProtKB-UniRule"/>
</dbReference>
<dbReference type="InterPro" id="IPR040498">
    <property type="entry name" value="PriA_CRR"/>
</dbReference>
<evidence type="ECO:0000256" key="2">
    <source>
        <dbReference type="ARBA" id="ARBA00022705"/>
    </source>
</evidence>
<feature type="binding site" evidence="12">
    <location>
        <position position="542"/>
    </location>
    <ligand>
        <name>Zn(2+)</name>
        <dbReference type="ChEBI" id="CHEBI:29105"/>
        <label>2</label>
    </ligand>
</feature>
<dbReference type="SMART" id="SM00487">
    <property type="entry name" value="DEXDc"/>
    <property type="match status" value="1"/>
</dbReference>
<dbReference type="CDD" id="cd17929">
    <property type="entry name" value="DEXHc_priA"/>
    <property type="match status" value="1"/>
</dbReference>
<feature type="binding site" evidence="12">
    <location>
        <position position="536"/>
    </location>
    <ligand>
        <name>Zn(2+)</name>
        <dbReference type="ChEBI" id="CHEBI:29105"/>
        <label>1</label>
    </ligand>
</feature>
<sequence length="827" mass="95228">MLKLHTGEYNDRVTLFAEVILPLAISRNYTYRVPYEYNQSIQIGQRVVVQFGKNKIYTALVHQLTTDAPALYEAKYIISILDERPLVTENQLRLWQWISSYYMCYIGEVMNAALPTAMKLASETKILLNREQEFDKNLLNDKEFLVVEALEVKDELSINDVMKVLGQKSVMPLIKSLTEKQIVLISEELNNRYKPKIETFVKLHRVYNDQNQLKELFSILERAPKQVDLLMVYLRLSKMQPSITKKQLMEESGSSPAAFNALVEKDIFRLEKKEVSRFSEPEIELIKNYTLSAAQQTAFEEISEGLSEKKPVLLHGVTASGKTQIYIKLIENCIKEGRQALYLLPEIALTAQMIQRLQAYFGDNVGVYHSKYNDNERAEVWQKTLNNQYKIILGARSSVFLPYANLGLIIVDEEHENSFKQFDPAPRYNARDTALFLANLHGSNILLGSATPSVESYYNATSNRYKLVSLNERFGGVQLPEIQVADLQQERKQKSMRSHFSGLLYTEIELALNRKEQVILFQNRRGYAPMLMCGTCGFTPKCVNCDISLTYHKHDNKLHCHYCGFKEDIFYRCPACGSTQVEQKGFGTEKIEDELAILLPNARIARMDLDSTRSKYGYQQLINDFEERKIDILVGTQMVTKGLDFENVSLIGVLNADAMLNYPDFRAFERSYQLMTQVSGRAGRRASRGKVIVQSNQPNHKVIEWVMYNKYDQLFKSELAERSGFQYPPFYRLIQIDIKNKDLNQVNESAEFLAKELKGQLGKRVLGPEFPLIGRIRNYYIKTLLIKVEKEGVSITKVKQVIQAAIDLFYTQKENRNSLIKIDVDPY</sequence>
<dbReference type="GO" id="GO:0006310">
    <property type="term" value="P:DNA recombination"/>
    <property type="evidence" value="ECO:0007669"/>
    <property type="project" value="InterPro"/>
</dbReference>
<gene>
    <name evidence="12 15" type="primary">priA</name>
    <name evidence="15" type="ORF">C3K47_15240</name>
</gene>
<reference evidence="15 16" key="1">
    <citation type="submission" date="2018-01" db="EMBL/GenBank/DDBJ databases">
        <authorList>
            <person name="Gaut B.S."/>
            <person name="Morton B.R."/>
            <person name="Clegg M.T."/>
            <person name="Duvall M.R."/>
        </authorList>
    </citation>
    <scope>NUCLEOTIDE SEQUENCE [LARGE SCALE GENOMIC DNA]</scope>
    <source>
        <strain evidence="15 16">HR-AV</strain>
    </source>
</reference>
<dbReference type="GO" id="GO:0006269">
    <property type="term" value="P:DNA replication, synthesis of primer"/>
    <property type="evidence" value="ECO:0007669"/>
    <property type="project" value="UniProtKB-KW"/>
</dbReference>
<comment type="subunit">
    <text evidence="12">Component of the replication restart primosome.</text>
</comment>
<dbReference type="Pfam" id="PF00271">
    <property type="entry name" value="Helicase_C"/>
    <property type="match status" value="1"/>
</dbReference>
<dbReference type="AlphaFoldDB" id="A0A2S4ZYV2"/>
<dbReference type="PROSITE" id="PS51192">
    <property type="entry name" value="HELICASE_ATP_BIND_1"/>
    <property type="match status" value="1"/>
</dbReference>
<dbReference type="SMART" id="SM00490">
    <property type="entry name" value="HELICc"/>
    <property type="match status" value="1"/>
</dbReference>
<dbReference type="RefSeq" id="WP_103790116.1">
    <property type="nucleotide sequence ID" value="NZ_PQVF01000011.1"/>
</dbReference>
<dbReference type="PANTHER" id="PTHR30580">
    <property type="entry name" value="PRIMOSOMAL PROTEIN N"/>
    <property type="match status" value="1"/>
</dbReference>
<dbReference type="SUPFAM" id="SSF52540">
    <property type="entry name" value="P-loop containing nucleoside triphosphate hydrolases"/>
    <property type="match status" value="2"/>
</dbReference>
<name>A0A2S4ZYV2_9SPHI</name>
<dbReference type="InterPro" id="IPR042115">
    <property type="entry name" value="PriA_3primeBD_sf"/>
</dbReference>
<dbReference type="Pfam" id="PF00270">
    <property type="entry name" value="DEAD"/>
    <property type="match status" value="1"/>
</dbReference>
<evidence type="ECO:0000256" key="6">
    <source>
        <dbReference type="ARBA" id="ARBA00022806"/>
    </source>
</evidence>
<keyword evidence="10 12" id="KW-0413">Isomerase</keyword>
<dbReference type="GO" id="GO:0016887">
    <property type="term" value="F:ATP hydrolysis activity"/>
    <property type="evidence" value="ECO:0007669"/>
    <property type="project" value="RHEA"/>
</dbReference>
<comment type="cofactor">
    <cofactor evidence="12">
        <name>Zn(2+)</name>
        <dbReference type="ChEBI" id="CHEBI:29105"/>
    </cofactor>
    <text evidence="12">Binds 2 zinc ions per subunit.</text>
</comment>
<proteinExistence type="inferred from homology"/>
<keyword evidence="2 12" id="KW-0235">DNA replication</keyword>
<dbReference type="FunFam" id="3.40.50.300:FF:000489">
    <property type="entry name" value="Primosome assembly protein PriA"/>
    <property type="match status" value="1"/>
</dbReference>
<dbReference type="Pfam" id="PF18074">
    <property type="entry name" value="PriA_C"/>
    <property type="match status" value="1"/>
</dbReference>